<dbReference type="InterPro" id="IPR013057">
    <property type="entry name" value="AA_transpt_TM"/>
</dbReference>
<comment type="caution">
    <text evidence="8">The sequence shown here is derived from an EMBL/GenBank/DDBJ whole genome shotgun (WGS) entry which is preliminary data.</text>
</comment>
<protein>
    <submittedName>
        <fullName evidence="8">Proton-coupled amino acid transporter 2</fullName>
    </submittedName>
</protein>
<evidence type="ECO:0000256" key="2">
    <source>
        <dbReference type="ARBA" id="ARBA00022692"/>
    </source>
</evidence>
<evidence type="ECO:0000256" key="1">
    <source>
        <dbReference type="ARBA" id="ARBA00004141"/>
    </source>
</evidence>
<comment type="subcellular location">
    <subcellularLocation>
        <location evidence="1">Membrane</location>
        <topology evidence="1">Multi-pass membrane protein</topology>
    </subcellularLocation>
</comment>
<evidence type="ECO:0000259" key="7">
    <source>
        <dbReference type="Pfam" id="PF01490"/>
    </source>
</evidence>
<feature type="domain" description="Amino acid transporter transmembrane" evidence="7">
    <location>
        <begin position="93"/>
        <end position="495"/>
    </location>
</feature>
<dbReference type="Proteomes" id="UP001233172">
    <property type="component" value="Unassembled WGS sequence"/>
</dbReference>
<feature type="region of interest" description="Disordered" evidence="5">
    <location>
        <begin position="1"/>
        <end position="30"/>
    </location>
</feature>
<feature type="transmembrane region" description="Helical" evidence="6">
    <location>
        <begin position="187"/>
        <end position="207"/>
    </location>
</feature>
<evidence type="ECO:0000256" key="3">
    <source>
        <dbReference type="ARBA" id="ARBA00022989"/>
    </source>
</evidence>
<reference evidence="8" key="1">
    <citation type="journal article" date="2023" name="PLoS Negl. Trop. Dis.">
        <title>A genome sequence for Biomphalaria pfeifferi, the major vector snail for the human-infecting parasite Schistosoma mansoni.</title>
        <authorList>
            <person name="Bu L."/>
            <person name="Lu L."/>
            <person name="Laidemitt M.R."/>
            <person name="Zhang S.M."/>
            <person name="Mutuku M."/>
            <person name="Mkoji G."/>
            <person name="Steinauer M."/>
            <person name="Loker E.S."/>
        </authorList>
    </citation>
    <scope>NUCLEOTIDE SEQUENCE</scope>
    <source>
        <strain evidence="8">KasaAsao</strain>
    </source>
</reference>
<dbReference type="PANTHER" id="PTHR22950">
    <property type="entry name" value="AMINO ACID TRANSPORTER"/>
    <property type="match status" value="1"/>
</dbReference>
<keyword evidence="9" id="KW-1185">Reference proteome</keyword>
<keyword evidence="2 6" id="KW-0812">Transmembrane</keyword>
<sequence length="504" mass="55983">MAEVEETALLLPKSSPVASEKYQRSAPSEVSTDQTSFLAAKAINNTHQPSEDSIMVFPHGGIVEDTEGYHHGYQAAGSHHSMLLSDRSFVENTTSNMQTLMHLLKGNIGTGILALPLAIKNAGLWMGFFSLLAIGVIAVHCMHMLIKCSHILSKRTTRLELDYADVIEISFKTGPQRLKKFAKAGRFAVNAFLIFTQFGFCCVYIVFVATNVQAVVEQFYTELPSLFLFEVMVTVALLPYVCVRNLQMLAPFSAFANILTVTGLIITFQFIVQDLPDTSTRPAFSNINELPLFFGTAIFAVEGISLVLPLENKMRSPQDFGGWFGVLNLGLVITICLYAAVGFYGYLKFGEDVKASITLSLPTDSWWYLSVKLMLALAIFISYNVQFYVPIKILWPNLQHLFHNRIIRRYGEFIFRIVLVLVTFGFAAAIPHLDLLISLIGAFLSTSLALILPAIIEIVTLSAEDEHLPWYIVVKNILIFLLGLVGCFTGTYSAIKDIVNSFKN</sequence>
<feature type="transmembrane region" description="Helical" evidence="6">
    <location>
        <begin position="219"/>
        <end position="242"/>
    </location>
</feature>
<dbReference type="PANTHER" id="PTHR22950:SF349">
    <property type="entry name" value="AMINO ACID TRANSPORTER TRANSMEMBRANE DOMAIN-CONTAINING PROTEIN"/>
    <property type="match status" value="1"/>
</dbReference>
<organism evidence="8 9">
    <name type="scientific">Biomphalaria pfeifferi</name>
    <name type="common">Bloodfluke planorb</name>
    <name type="synonym">Freshwater snail</name>
    <dbReference type="NCBI Taxonomy" id="112525"/>
    <lineage>
        <taxon>Eukaryota</taxon>
        <taxon>Metazoa</taxon>
        <taxon>Spiralia</taxon>
        <taxon>Lophotrochozoa</taxon>
        <taxon>Mollusca</taxon>
        <taxon>Gastropoda</taxon>
        <taxon>Heterobranchia</taxon>
        <taxon>Euthyneura</taxon>
        <taxon>Panpulmonata</taxon>
        <taxon>Hygrophila</taxon>
        <taxon>Lymnaeoidea</taxon>
        <taxon>Planorbidae</taxon>
        <taxon>Biomphalaria</taxon>
    </lineage>
</organism>
<evidence type="ECO:0000313" key="9">
    <source>
        <dbReference type="Proteomes" id="UP001233172"/>
    </source>
</evidence>
<evidence type="ECO:0000256" key="5">
    <source>
        <dbReference type="SAM" id="MobiDB-lite"/>
    </source>
</evidence>
<feature type="transmembrane region" description="Helical" evidence="6">
    <location>
        <begin position="322"/>
        <end position="346"/>
    </location>
</feature>
<dbReference type="EMBL" id="JASAOG010000172">
    <property type="protein sequence ID" value="KAK0045979.1"/>
    <property type="molecule type" value="Genomic_DNA"/>
</dbReference>
<feature type="transmembrane region" description="Helical" evidence="6">
    <location>
        <begin position="366"/>
        <end position="389"/>
    </location>
</feature>
<name>A0AAD8F0W8_BIOPF</name>
<dbReference type="GO" id="GO:0005774">
    <property type="term" value="C:vacuolar membrane"/>
    <property type="evidence" value="ECO:0007669"/>
    <property type="project" value="TreeGrafter"/>
</dbReference>
<feature type="transmembrane region" description="Helical" evidence="6">
    <location>
        <begin position="468"/>
        <end position="495"/>
    </location>
</feature>
<dbReference type="Pfam" id="PF01490">
    <property type="entry name" value="Aa_trans"/>
    <property type="match status" value="1"/>
</dbReference>
<feature type="transmembrane region" description="Helical" evidence="6">
    <location>
        <begin position="410"/>
        <end position="430"/>
    </location>
</feature>
<keyword evidence="3 6" id="KW-1133">Transmembrane helix</keyword>
<evidence type="ECO:0000313" key="8">
    <source>
        <dbReference type="EMBL" id="KAK0045979.1"/>
    </source>
</evidence>
<feature type="transmembrane region" description="Helical" evidence="6">
    <location>
        <begin position="436"/>
        <end position="456"/>
    </location>
</feature>
<proteinExistence type="predicted"/>
<gene>
    <name evidence="8" type="ORF">Bpfe_024558</name>
</gene>
<feature type="transmembrane region" description="Helical" evidence="6">
    <location>
        <begin position="125"/>
        <end position="146"/>
    </location>
</feature>
<reference evidence="8" key="2">
    <citation type="submission" date="2023-04" db="EMBL/GenBank/DDBJ databases">
        <authorList>
            <person name="Bu L."/>
            <person name="Lu L."/>
            <person name="Laidemitt M.R."/>
            <person name="Zhang S.M."/>
            <person name="Mutuku M."/>
            <person name="Mkoji G."/>
            <person name="Steinauer M."/>
            <person name="Loker E.S."/>
        </authorList>
    </citation>
    <scope>NUCLEOTIDE SEQUENCE</scope>
    <source>
        <strain evidence="8">KasaAsao</strain>
        <tissue evidence="8">Whole Snail</tissue>
    </source>
</reference>
<feature type="transmembrane region" description="Helical" evidence="6">
    <location>
        <begin position="292"/>
        <end position="310"/>
    </location>
</feature>
<feature type="transmembrane region" description="Helical" evidence="6">
    <location>
        <begin position="254"/>
        <end position="272"/>
    </location>
</feature>
<dbReference type="AlphaFoldDB" id="A0AAD8F0W8"/>
<keyword evidence="4 6" id="KW-0472">Membrane</keyword>
<dbReference type="GO" id="GO:0015179">
    <property type="term" value="F:L-amino acid transmembrane transporter activity"/>
    <property type="evidence" value="ECO:0007669"/>
    <property type="project" value="TreeGrafter"/>
</dbReference>
<evidence type="ECO:0000256" key="6">
    <source>
        <dbReference type="SAM" id="Phobius"/>
    </source>
</evidence>
<accession>A0AAD8F0W8</accession>
<evidence type="ECO:0000256" key="4">
    <source>
        <dbReference type="ARBA" id="ARBA00023136"/>
    </source>
</evidence>